<sequence>MSPIVIQTIVWNPSPDPTTPNYGFVEGVVPLLFHLAENYQLHLILLCPSQSQQHRRPSPSHDNTNGKARQPTVDEEESLKADEQLGREREREQILTMLANVGLITAARSSAASTADTSGAKGGLNGSAGESRRRSSYNSGASLIDPRRLLTCETEEGISHIVRHLESHIHVDASQEVVELVQGVVPRVVYVNRRPSPAALAAAAAAQQQQTFNGRRVSSSSTTSSTSYSSRGGDQDVMTRSAMDSSFVEVSHSPATPQKEPLVSGYVTQAGKKGYVEVVDSVVKSSLQPDASRRS</sequence>
<dbReference type="PANTHER" id="PTHR34126:SF1">
    <property type="entry name" value="PEROXISOME BIOGENESIS PROTEIN 22"/>
    <property type="match status" value="1"/>
</dbReference>
<proteinExistence type="predicted"/>
<organism evidence="2 3">
    <name type="scientific">Actinomortierella ambigua</name>
    <dbReference type="NCBI Taxonomy" id="1343610"/>
    <lineage>
        <taxon>Eukaryota</taxon>
        <taxon>Fungi</taxon>
        <taxon>Fungi incertae sedis</taxon>
        <taxon>Mucoromycota</taxon>
        <taxon>Mortierellomycotina</taxon>
        <taxon>Mortierellomycetes</taxon>
        <taxon>Mortierellales</taxon>
        <taxon>Mortierellaceae</taxon>
        <taxon>Actinomortierella</taxon>
    </lineage>
</organism>
<gene>
    <name evidence="2" type="ORF">DFQ27_004268</name>
</gene>
<dbReference type="AlphaFoldDB" id="A0A9P6UCB9"/>
<evidence type="ECO:0000313" key="3">
    <source>
        <dbReference type="Proteomes" id="UP000807716"/>
    </source>
</evidence>
<name>A0A9P6UCB9_9FUNG</name>
<keyword evidence="3" id="KW-1185">Reference proteome</keyword>
<dbReference type="Proteomes" id="UP000807716">
    <property type="component" value="Unassembled WGS sequence"/>
</dbReference>
<feature type="compositionally biased region" description="Basic and acidic residues" evidence="1">
    <location>
        <begin position="78"/>
        <end position="90"/>
    </location>
</feature>
<dbReference type="OrthoDB" id="77656at2759"/>
<protein>
    <submittedName>
        <fullName evidence="2">Uncharacterized protein</fullName>
    </submittedName>
</protein>
<feature type="region of interest" description="Disordered" evidence="1">
    <location>
        <begin position="210"/>
        <end position="237"/>
    </location>
</feature>
<reference evidence="2" key="1">
    <citation type="journal article" date="2020" name="Fungal Divers.">
        <title>Resolving the Mortierellaceae phylogeny through synthesis of multi-gene phylogenetics and phylogenomics.</title>
        <authorList>
            <person name="Vandepol N."/>
            <person name="Liber J."/>
            <person name="Desiro A."/>
            <person name="Na H."/>
            <person name="Kennedy M."/>
            <person name="Barry K."/>
            <person name="Grigoriev I.V."/>
            <person name="Miller A.N."/>
            <person name="O'Donnell K."/>
            <person name="Stajich J.E."/>
            <person name="Bonito G."/>
        </authorList>
    </citation>
    <scope>NUCLEOTIDE SEQUENCE</scope>
    <source>
        <strain evidence="2">BC1065</strain>
    </source>
</reference>
<accession>A0A9P6UCB9</accession>
<evidence type="ECO:0000256" key="1">
    <source>
        <dbReference type="SAM" id="MobiDB-lite"/>
    </source>
</evidence>
<feature type="region of interest" description="Disordered" evidence="1">
    <location>
        <begin position="52"/>
        <end position="90"/>
    </location>
</feature>
<comment type="caution">
    <text evidence="2">The sequence shown here is derived from an EMBL/GenBank/DDBJ whole genome shotgun (WGS) entry which is preliminary data.</text>
</comment>
<dbReference type="InterPro" id="IPR037485">
    <property type="entry name" value="PEX22"/>
</dbReference>
<dbReference type="EMBL" id="JAAAJB010000003">
    <property type="protein sequence ID" value="KAG0270556.1"/>
    <property type="molecule type" value="Genomic_DNA"/>
</dbReference>
<evidence type="ECO:0000313" key="2">
    <source>
        <dbReference type="EMBL" id="KAG0270556.1"/>
    </source>
</evidence>
<dbReference type="PANTHER" id="PTHR34126">
    <property type="entry name" value="PEROXISOME BIOGENESIS PROTEIN 22"/>
    <property type="match status" value="1"/>
</dbReference>
<dbReference type="GO" id="GO:0007031">
    <property type="term" value="P:peroxisome organization"/>
    <property type="evidence" value="ECO:0007669"/>
    <property type="project" value="InterPro"/>
</dbReference>
<feature type="region of interest" description="Disordered" evidence="1">
    <location>
        <begin position="111"/>
        <end position="139"/>
    </location>
</feature>
<feature type="compositionally biased region" description="Low complexity" evidence="1">
    <location>
        <begin position="218"/>
        <end position="230"/>
    </location>
</feature>